<keyword evidence="5" id="KW-1185">Reference proteome</keyword>
<feature type="compositionally biased region" description="Basic and acidic residues" evidence="1">
    <location>
        <begin position="290"/>
        <end position="325"/>
    </location>
</feature>
<dbReference type="InterPro" id="IPR011991">
    <property type="entry name" value="ArsR-like_HTH"/>
</dbReference>
<dbReference type="InterPro" id="IPR036388">
    <property type="entry name" value="WH-like_DNA-bd_sf"/>
</dbReference>
<organism evidence="4 5">
    <name type="scientific">Haloferax marinum</name>
    <dbReference type="NCBI Taxonomy" id="2666143"/>
    <lineage>
        <taxon>Archaea</taxon>
        <taxon>Methanobacteriati</taxon>
        <taxon>Methanobacteriota</taxon>
        <taxon>Stenosarchaea group</taxon>
        <taxon>Halobacteria</taxon>
        <taxon>Halobacteriales</taxon>
        <taxon>Haloferacaceae</taxon>
        <taxon>Haloferax</taxon>
    </lineage>
</organism>
<dbReference type="InterPro" id="IPR055775">
    <property type="entry name" value="DUF7351"/>
</dbReference>
<evidence type="ECO:0008006" key="6">
    <source>
        <dbReference type="Google" id="ProtNLM"/>
    </source>
</evidence>
<dbReference type="InterPro" id="IPR055771">
    <property type="entry name" value="DUF7347"/>
</dbReference>
<dbReference type="Gene3D" id="1.10.10.10">
    <property type="entry name" value="Winged helix-like DNA-binding domain superfamily/Winged helix DNA-binding domain"/>
    <property type="match status" value="1"/>
</dbReference>
<name>A0A6A8G810_9EURY</name>
<gene>
    <name evidence="4" type="ORF">GJR99_06655</name>
</gene>
<protein>
    <recommendedName>
        <fullName evidence="6">ArsR family transcriptional regulator</fullName>
    </recommendedName>
</protein>
<dbReference type="Proteomes" id="UP000443423">
    <property type="component" value="Unassembled WGS sequence"/>
</dbReference>
<evidence type="ECO:0000313" key="5">
    <source>
        <dbReference type="Proteomes" id="UP000443423"/>
    </source>
</evidence>
<sequence length="325" mass="36697">MNEPNKHSDGTDTAEEMTATFATLGNETRLRIVRSLWGVPGGEATFSELQAAVGMRDSGQFNYHLNKLVGRFVQKDDNRYRLSSAGVLVLGAILSGSYTTSDRVPPYAFGDACLNCDATLLATYEDEHARVFCPTCPTFTLSTYVPPRILEQYGREQVHVALDHWGRLTVETLRLGICTNCHSRVDPELRHQTEDVDVSLVAYECERCPKDSQISLGMYLMRDPAVVSFHHEHGVNLESEPFWRLPFLMEESGDMLSEEPVVVEKRIRAGDEVLLATIREDHEPEDSDKDQEGTGREVHHRSEEVHSRIDVTFEREAADETRVEQ</sequence>
<comment type="caution">
    <text evidence="4">The sequence shown here is derived from an EMBL/GenBank/DDBJ whole genome shotgun (WGS) entry which is preliminary data.</text>
</comment>
<dbReference type="SUPFAM" id="SSF46785">
    <property type="entry name" value="Winged helix' DNA-binding domain"/>
    <property type="match status" value="1"/>
</dbReference>
<feature type="domain" description="DUF7351" evidence="3">
    <location>
        <begin position="111"/>
        <end position="281"/>
    </location>
</feature>
<reference evidence="4 5" key="1">
    <citation type="submission" date="2019-11" db="EMBL/GenBank/DDBJ databases">
        <title>Whole genome sequence of Haloferax sp. MBLA0078.</title>
        <authorList>
            <person name="Seo M.-J."/>
            <person name="Cho E.-S."/>
        </authorList>
    </citation>
    <scope>NUCLEOTIDE SEQUENCE [LARGE SCALE GENOMIC DNA]</scope>
    <source>
        <strain evidence="4 5">MBLA0078</strain>
    </source>
</reference>
<dbReference type="Pfam" id="PF24038">
    <property type="entry name" value="DUF7347"/>
    <property type="match status" value="1"/>
</dbReference>
<evidence type="ECO:0000313" key="4">
    <source>
        <dbReference type="EMBL" id="MRW96256.1"/>
    </source>
</evidence>
<dbReference type="Pfam" id="PF24042">
    <property type="entry name" value="DUF7351"/>
    <property type="match status" value="1"/>
</dbReference>
<evidence type="ECO:0000259" key="2">
    <source>
        <dbReference type="Pfam" id="PF24038"/>
    </source>
</evidence>
<dbReference type="RefSeq" id="WP_151110487.1">
    <property type="nucleotide sequence ID" value="NZ_WKJQ01000001.1"/>
</dbReference>
<evidence type="ECO:0000256" key="1">
    <source>
        <dbReference type="SAM" id="MobiDB-lite"/>
    </source>
</evidence>
<dbReference type="CDD" id="cd00090">
    <property type="entry name" value="HTH_ARSR"/>
    <property type="match status" value="1"/>
</dbReference>
<evidence type="ECO:0000259" key="3">
    <source>
        <dbReference type="Pfam" id="PF24042"/>
    </source>
</evidence>
<accession>A0A6A8G810</accession>
<dbReference type="OrthoDB" id="8482at2157"/>
<feature type="domain" description="DUF7347" evidence="2">
    <location>
        <begin position="19"/>
        <end position="93"/>
    </location>
</feature>
<dbReference type="AlphaFoldDB" id="A0A6A8G810"/>
<proteinExistence type="predicted"/>
<dbReference type="InterPro" id="IPR036390">
    <property type="entry name" value="WH_DNA-bd_sf"/>
</dbReference>
<dbReference type="EMBL" id="WKJQ01000001">
    <property type="protein sequence ID" value="MRW96256.1"/>
    <property type="molecule type" value="Genomic_DNA"/>
</dbReference>
<feature type="region of interest" description="Disordered" evidence="1">
    <location>
        <begin position="278"/>
        <end position="325"/>
    </location>
</feature>